<comment type="caution">
    <text evidence="17">The sequence shown here is derived from an EMBL/GenBank/DDBJ whole genome shotgun (WGS) entry which is preliminary data.</text>
</comment>
<gene>
    <name evidence="17" type="ORF">C2E20_9030</name>
</gene>
<evidence type="ECO:0000256" key="11">
    <source>
        <dbReference type="ARBA" id="ARBA00023242"/>
    </source>
</evidence>
<dbReference type="GO" id="GO:0051028">
    <property type="term" value="P:mRNA transport"/>
    <property type="evidence" value="ECO:0007669"/>
    <property type="project" value="UniProtKB-KW"/>
</dbReference>
<evidence type="ECO:0000256" key="10">
    <source>
        <dbReference type="ARBA" id="ARBA00022884"/>
    </source>
</evidence>
<dbReference type="PANTHER" id="PTHR24012">
    <property type="entry name" value="RNA BINDING PROTEIN"/>
    <property type="match status" value="1"/>
</dbReference>
<accession>A0A2P6UZL0</accession>
<dbReference type="GO" id="GO:0006417">
    <property type="term" value="P:regulation of translation"/>
    <property type="evidence" value="ECO:0007669"/>
    <property type="project" value="UniProtKB-KW"/>
</dbReference>
<reference evidence="17 18" key="1">
    <citation type="journal article" date="2018" name="Plant J.">
        <title>Genome sequences of Chlorella sorokiniana UTEX 1602 and Micractinium conductrix SAG 241.80: implications to maltose excretion by a green alga.</title>
        <authorList>
            <person name="Arriola M.B."/>
            <person name="Velmurugan N."/>
            <person name="Zhang Y."/>
            <person name="Plunkett M.H."/>
            <person name="Hondzo H."/>
            <person name="Barney B.M."/>
        </authorList>
    </citation>
    <scope>NUCLEOTIDE SEQUENCE [LARGE SCALE GENOMIC DNA]</scope>
    <source>
        <strain evidence="17 18">SAG 241.80</strain>
    </source>
</reference>
<dbReference type="FunFam" id="3.30.70.330:FF:000520">
    <property type="entry name" value="Polyadenylate-binding protein"/>
    <property type="match status" value="1"/>
</dbReference>
<evidence type="ECO:0000256" key="8">
    <source>
        <dbReference type="ARBA" id="ARBA00022816"/>
    </source>
</evidence>
<keyword evidence="7" id="KW-0677">Repeat</keyword>
<dbReference type="STRING" id="554055.A0A2P6UZL0"/>
<keyword evidence="8" id="KW-0509">mRNA transport</keyword>
<dbReference type="InterPro" id="IPR036053">
    <property type="entry name" value="PABP-dom"/>
</dbReference>
<dbReference type="GO" id="GO:0003723">
    <property type="term" value="F:RNA binding"/>
    <property type="evidence" value="ECO:0007669"/>
    <property type="project" value="UniProtKB-UniRule"/>
</dbReference>
<evidence type="ECO:0000256" key="2">
    <source>
        <dbReference type="ARBA" id="ARBA00004496"/>
    </source>
</evidence>
<dbReference type="GO" id="GO:0005634">
    <property type="term" value="C:nucleus"/>
    <property type="evidence" value="ECO:0007669"/>
    <property type="project" value="UniProtKB-SubCell"/>
</dbReference>
<comment type="subcellular location">
    <subcellularLocation>
        <location evidence="2 13">Cytoplasm</location>
    </subcellularLocation>
    <subcellularLocation>
        <location evidence="1">Nucleus</location>
    </subcellularLocation>
</comment>
<dbReference type="GO" id="GO:0006397">
    <property type="term" value="P:mRNA processing"/>
    <property type="evidence" value="ECO:0007669"/>
    <property type="project" value="UniProtKB-KW"/>
</dbReference>
<dbReference type="CDD" id="cd12378">
    <property type="entry name" value="RRM1_I_PABPs"/>
    <property type="match status" value="1"/>
</dbReference>
<keyword evidence="18" id="KW-1185">Reference proteome</keyword>
<dbReference type="SUPFAM" id="SSF54928">
    <property type="entry name" value="RNA-binding domain, RBD"/>
    <property type="match status" value="2"/>
</dbReference>
<dbReference type="FunFam" id="3.30.70.330:FF:000091">
    <property type="entry name" value="Polyadenylate-binding protein"/>
    <property type="match status" value="1"/>
</dbReference>
<comment type="function">
    <text evidence="13">Binds the poly(A) tail of mRNA.</text>
</comment>
<dbReference type="OrthoDB" id="19742at2759"/>
<feature type="compositionally biased region" description="Low complexity" evidence="14">
    <location>
        <begin position="467"/>
        <end position="482"/>
    </location>
</feature>
<dbReference type="InterPro" id="IPR003954">
    <property type="entry name" value="RRM_euk-type"/>
</dbReference>
<dbReference type="SUPFAM" id="SSF63570">
    <property type="entry name" value="PABC (PABP) domain"/>
    <property type="match status" value="1"/>
</dbReference>
<dbReference type="SMART" id="SM00517">
    <property type="entry name" value="PolyA"/>
    <property type="match status" value="1"/>
</dbReference>
<feature type="compositionally biased region" description="Gly residues" evidence="14">
    <location>
        <begin position="483"/>
        <end position="514"/>
    </location>
</feature>
<evidence type="ECO:0000256" key="1">
    <source>
        <dbReference type="ARBA" id="ARBA00004123"/>
    </source>
</evidence>
<feature type="domain" description="RRM" evidence="15">
    <location>
        <begin position="125"/>
        <end position="197"/>
    </location>
</feature>
<evidence type="ECO:0000256" key="3">
    <source>
        <dbReference type="ARBA" id="ARBA00008557"/>
    </source>
</evidence>
<dbReference type="InterPro" id="IPR035979">
    <property type="entry name" value="RBD_domain_sf"/>
</dbReference>
<evidence type="ECO:0000256" key="9">
    <source>
        <dbReference type="ARBA" id="ARBA00022845"/>
    </source>
</evidence>
<evidence type="ECO:0000256" key="14">
    <source>
        <dbReference type="SAM" id="MobiDB-lite"/>
    </source>
</evidence>
<name>A0A2P6UZL0_9CHLO</name>
<keyword evidence="6" id="KW-0507">mRNA processing</keyword>
<dbReference type="CDD" id="cd12379">
    <property type="entry name" value="RRM2_I_PABPs"/>
    <property type="match status" value="1"/>
</dbReference>
<dbReference type="InterPro" id="IPR034364">
    <property type="entry name" value="PABP_RRM1"/>
</dbReference>
<evidence type="ECO:0000256" key="12">
    <source>
        <dbReference type="PROSITE-ProRule" id="PRU00176"/>
    </source>
</evidence>
<dbReference type="InterPro" id="IPR006515">
    <property type="entry name" value="PABP_1234"/>
</dbReference>
<keyword evidence="4" id="KW-0813">Transport</keyword>
<dbReference type="SMART" id="SM00360">
    <property type="entry name" value="RRM"/>
    <property type="match status" value="4"/>
</dbReference>
<dbReference type="FunFam" id="1.10.1900.10:FF:000004">
    <property type="entry name" value="Polyadenylate-binding protein"/>
    <property type="match status" value="1"/>
</dbReference>
<keyword evidence="5 13" id="KW-0963">Cytoplasm</keyword>
<dbReference type="Gene3D" id="1.10.1900.10">
    <property type="entry name" value="c-terminal domain of poly(a) binding protein"/>
    <property type="match status" value="1"/>
</dbReference>
<dbReference type="CDD" id="cd12381">
    <property type="entry name" value="RRM4_I_PABPs"/>
    <property type="match status" value="1"/>
</dbReference>
<dbReference type="EMBL" id="LHPF02000068">
    <property type="protein sequence ID" value="PSC67282.1"/>
    <property type="molecule type" value="Genomic_DNA"/>
</dbReference>
<dbReference type="FunFam" id="3.30.70.330:FF:000648">
    <property type="entry name" value="Polyadenylate-binding protein"/>
    <property type="match status" value="1"/>
</dbReference>
<dbReference type="CDD" id="cd12380">
    <property type="entry name" value="RRM3_I_PABPs"/>
    <property type="match status" value="1"/>
</dbReference>
<dbReference type="GO" id="GO:0005737">
    <property type="term" value="C:cytoplasm"/>
    <property type="evidence" value="ECO:0007669"/>
    <property type="project" value="UniProtKB-SubCell"/>
</dbReference>
<keyword evidence="11" id="KW-0539">Nucleus</keyword>
<evidence type="ECO:0000259" key="15">
    <source>
        <dbReference type="PROSITE" id="PS50102"/>
    </source>
</evidence>
<evidence type="ECO:0000256" key="5">
    <source>
        <dbReference type="ARBA" id="ARBA00022490"/>
    </source>
</evidence>
<dbReference type="AlphaFoldDB" id="A0A2P6UZL0"/>
<dbReference type="InterPro" id="IPR045305">
    <property type="entry name" value="RRM2_I_PABPs"/>
</dbReference>
<organism evidence="17 18">
    <name type="scientific">Micractinium conductrix</name>
    <dbReference type="NCBI Taxonomy" id="554055"/>
    <lineage>
        <taxon>Eukaryota</taxon>
        <taxon>Viridiplantae</taxon>
        <taxon>Chlorophyta</taxon>
        <taxon>core chlorophytes</taxon>
        <taxon>Trebouxiophyceae</taxon>
        <taxon>Chlorellales</taxon>
        <taxon>Chlorellaceae</taxon>
        <taxon>Chlorella clade</taxon>
        <taxon>Micractinium</taxon>
    </lineage>
</organism>
<feature type="region of interest" description="Disordered" evidence="14">
    <location>
        <begin position="459"/>
        <end position="540"/>
    </location>
</feature>
<protein>
    <recommendedName>
        <fullName evidence="13">Polyadenylate-binding protein</fullName>
        <shortName evidence="13">PABP</shortName>
    </recommendedName>
</protein>
<evidence type="ECO:0000256" key="4">
    <source>
        <dbReference type="ARBA" id="ARBA00022448"/>
    </source>
</evidence>
<evidence type="ECO:0000256" key="13">
    <source>
        <dbReference type="RuleBase" id="RU362004"/>
    </source>
</evidence>
<dbReference type="InterPro" id="IPR002004">
    <property type="entry name" value="PABP_HYD_C"/>
</dbReference>
<evidence type="ECO:0000259" key="16">
    <source>
        <dbReference type="PROSITE" id="PS51309"/>
    </source>
</evidence>
<dbReference type="PROSITE" id="PS51309">
    <property type="entry name" value="PABC"/>
    <property type="match status" value="1"/>
</dbReference>
<evidence type="ECO:0000256" key="6">
    <source>
        <dbReference type="ARBA" id="ARBA00022664"/>
    </source>
</evidence>
<feature type="domain" description="RRM" evidence="15">
    <location>
        <begin position="318"/>
        <end position="395"/>
    </location>
</feature>
<evidence type="ECO:0000256" key="7">
    <source>
        <dbReference type="ARBA" id="ARBA00022737"/>
    </source>
</evidence>
<keyword evidence="10 12" id="KW-0694">RNA-binding</keyword>
<sequence length="630" mass="67329">MAAPAVVTEAPAAPAPAAPTAAAPAAAAAATHNSSLYVGDLDRDVTEAQLFEVFSQIGPVASIRVCRDAVTRRSLGYAYVNYNSALDPAAAERALDQLNYTPLVGRPMRIMWSHRDPAFRKSGVGNIFIKNLDRTVDNKALHDTFSAFGNILSCKVAQDMKGESKGYGFVHYEKDESARLAVEKVNGMLLEGKKVFVGPFLRRSERSSDSETKYTNVFVKNLDEAVSDEELRAMFEEHGTVNSCIIMRDDEGKSKGFGFVNFEAPEQAASAVNALNGKDINGKDLFVGRAQKKAEREAMLRAKFDELRAERVAKYQGMNLYVKNLHDDIDDETLRTEFSQFGTITSAKVMVDSAGKRRGFGFVCYSSPEEATRAVTEMNGRMIKGKPIYVALAQRRDVRRAQLEQQYQQRVALAPGPRGPMGPGMFPPGGAPPMFYPPGPRGPMGPGMMNPYMMAGPGRGMPGRGPRGMMMAPQMMGPPGARSGRGGRGGRGRGEFPGGRGGRGRGEFPGGRGGRGPRDGAPPGAPPGAAPAPAGAAPAEGGQLTAAMLAAAPTETQKQLLGERLFPLVANVQPDLAGKITGMLLEMDNSELLLLLEDASALDAKVEEAVSVLKQHNAIPDGAVVREKSS</sequence>
<feature type="domain" description="PABC" evidence="16">
    <location>
        <begin position="541"/>
        <end position="618"/>
    </location>
</feature>
<dbReference type="SMART" id="SM00361">
    <property type="entry name" value="RRM_1"/>
    <property type="match status" value="3"/>
</dbReference>
<dbReference type="Proteomes" id="UP000239649">
    <property type="component" value="Unassembled WGS sequence"/>
</dbReference>
<feature type="compositionally biased region" description="Low complexity" evidence="14">
    <location>
        <begin position="531"/>
        <end position="540"/>
    </location>
</feature>
<evidence type="ECO:0000313" key="17">
    <source>
        <dbReference type="EMBL" id="PSC67282.1"/>
    </source>
</evidence>
<dbReference type="Gene3D" id="3.30.70.330">
    <property type="match status" value="4"/>
</dbReference>
<dbReference type="FunFam" id="3.30.70.330:FF:000003">
    <property type="entry name" value="Polyadenylate-binding protein"/>
    <property type="match status" value="1"/>
</dbReference>
<dbReference type="NCBIfam" id="TIGR01628">
    <property type="entry name" value="PABP-1234"/>
    <property type="match status" value="1"/>
</dbReference>
<dbReference type="PROSITE" id="PS50102">
    <property type="entry name" value="RRM"/>
    <property type="match status" value="4"/>
</dbReference>
<dbReference type="Pfam" id="PF00076">
    <property type="entry name" value="RRM_1"/>
    <property type="match status" value="4"/>
</dbReference>
<dbReference type="Pfam" id="PF00658">
    <property type="entry name" value="MLLE"/>
    <property type="match status" value="1"/>
</dbReference>
<feature type="domain" description="RRM" evidence="15">
    <location>
        <begin position="34"/>
        <end position="115"/>
    </location>
</feature>
<keyword evidence="9" id="KW-0810">Translation regulation</keyword>
<proteinExistence type="inferred from homology"/>
<dbReference type="InterPro" id="IPR000504">
    <property type="entry name" value="RRM_dom"/>
</dbReference>
<comment type="similarity">
    <text evidence="3 13">Belongs to the polyadenylate-binding protein type-1 family.</text>
</comment>
<evidence type="ECO:0000313" key="18">
    <source>
        <dbReference type="Proteomes" id="UP000239649"/>
    </source>
</evidence>
<dbReference type="InterPro" id="IPR012677">
    <property type="entry name" value="Nucleotide-bd_a/b_plait_sf"/>
</dbReference>
<feature type="domain" description="RRM" evidence="15">
    <location>
        <begin position="215"/>
        <end position="292"/>
    </location>
</feature>